<feature type="compositionally biased region" description="Acidic residues" evidence="1">
    <location>
        <begin position="286"/>
        <end position="305"/>
    </location>
</feature>
<feature type="region of interest" description="Disordered" evidence="1">
    <location>
        <begin position="276"/>
        <end position="318"/>
    </location>
</feature>
<dbReference type="AlphaFoldDB" id="D2VLL6"/>
<feature type="compositionally biased region" description="Low complexity" evidence="1">
    <location>
        <begin position="16"/>
        <end position="33"/>
    </location>
</feature>
<proteinExistence type="predicted"/>
<gene>
    <name evidence="2" type="ORF">NAEGRDRAFT_50569</name>
</gene>
<evidence type="ECO:0000256" key="1">
    <source>
        <dbReference type="SAM" id="MobiDB-lite"/>
    </source>
</evidence>
<feature type="compositionally biased region" description="Polar residues" evidence="1">
    <location>
        <begin position="778"/>
        <end position="793"/>
    </location>
</feature>
<dbReference type="KEGG" id="ngr:NAEGRDRAFT_50569"/>
<feature type="compositionally biased region" description="Low complexity" evidence="1">
    <location>
        <begin position="625"/>
        <end position="661"/>
    </location>
</feature>
<dbReference type="RefSeq" id="XP_002675074.1">
    <property type="nucleotide sequence ID" value="XM_002675028.1"/>
</dbReference>
<protein>
    <submittedName>
        <fullName evidence="2">Predicted protein</fullName>
    </submittedName>
</protein>
<feature type="region of interest" description="Disordered" evidence="1">
    <location>
        <begin position="1"/>
        <end position="39"/>
    </location>
</feature>
<organism evidence="3">
    <name type="scientific">Naegleria gruberi</name>
    <name type="common">Amoeba</name>
    <dbReference type="NCBI Taxonomy" id="5762"/>
    <lineage>
        <taxon>Eukaryota</taxon>
        <taxon>Discoba</taxon>
        <taxon>Heterolobosea</taxon>
        <taxon>Tetramitia</taxon>
        <taxon>Eutetramitia</taxon>
        <taxon>Vahlkampfiidae</taxon>
        <taxon>Naegleria</taxon>
    </lineage>
</organism>
<dbReference type="EMBL" id="GG738880">
    <property type="protein sequence ID" value="EFC42330.1"/>
    <property type="molecule type" value="Genomic_DNA"/>
</dbReference>
<feature type="compositionally biased region" description="Polar residues" evidence="1">
    <location>
        <begin position="666"/>
        <end position="679"/>
    </location>
</feature>
<feature type="compositionally biased region" description="Low complexity" evidence="1">
    <location>
        <begin position="355"/>
        <end position="388"/>
    </location>
</feature>
<feature type="compositionally biased region" description="Low complexity" evidence="1">
    <location>
        <begin position="306"/>
        <end position="318"/>
    </location>
</feature>
<accession>D2VLL6</accession>
<reference evidence="2 3" key="1">
    <citation type="journal article" date="2010" name="Cell">
        <title>The genome of Naegleria gruberi illuminates early eukaryotic versatility.</title>
        <authorList>
            <person name="Fritz-Laylin L.K."/>
            <person name="Prochnik S.E."/>
            <person name="Ginger M.L."/>
            <person name="Dacks J.B."/>
            <person name="Carpenter M.L."/>
            <person name="Field M.C."/>
            <person name="Kuo A."/>
            <person name="Paredez A."/>
            <person name="Chapman J."/>
            <person name="Pham J."/>
            <person name="Shu S."/>
            <person name="Neupane R."/>
            <person name="Cipriano M."/>
            <person name="Mancuso J."/>
            <person name="Tu H."/>
            <person name="Salamov A."/>
            <person name="Lindquist E."/>
            <person name="Shapiro H."/>
            <person name="Lucas S."/>
            <person name="Grigoriev I.V."/>
            <person name="Cande W.Z."/>
            <person name="Fulton C."/>
            <person name="Rokhsar D.S."/>
            <person name="Dawson S.C."/>
        </authorList>
    </citation>
    <scope>NUCLEOTIDE SEQUENCE [LARGE SCALE GENOMIC DNA]</scope>
    <source>
        <strain evidence="2 3">NEG-M</strain>
    </source>
</reference>
<name>D2VLL6_NAEGR</name>
<feature type="compositionally biased region" description="Low complexity" evidence="1">
    <location>
        <begin position="750"/>
        <end position="771"/>
    </location>
</feature>
<feature type="region of interest" description="Disordered" evidence="1">
    <location>
        <begin position="742"/>
        <end position="832"/>
    </location>
</feature>
<dbReference type="VEuPathDB" id="AmoebaDB:NAEGRDRAFT_50569"/>
<dbReference type="InParanoid" id="D2VLL6"/>
<dbReference type="GeneID" id="8851974"/>
<keyword evidence="3" id="KW-1185">Reference proteome</keyword>
<evidence type="ECO:0000313" key="2">
    <source>
        <dbReference type="EMBL" id="EFC42330.1"/>
    </source>
</evidence>
<feature type="region of interest" description="Disordered" evidence="1">
    <location>
        <begin position="487"/>
        <end position="507"/>
    </location>
</feature>
<dbReference type="OrthoDB" id="10411431at2759"/>
<feature type="region of interest" description="Disordered" evidence="1">
    <location>
        <begin position="584"/>
        <end position="691"/>
    </location>
</feature>
<evidence type="ECO:0000313" key="3">
    <source>
        <dbReference type="Proteomes" id="UP000006671"/>
    </source>
</evidence>
<feature type="compositionally biased region" description="Polar residues" evidence="1">
    <location>
        <begin position="817"/>
        <end position="832"/>
    </location>
</feature>
<feature type="compositionally biased region" description="Polar residues" evidence="1">
    <location>
        <begin position="584"/>
        <end position="606"/>
    </location>
</feature>
<feature type="compositionally biased region" description="Low complexity" evidence="1">
    <location>
        <begin position="798"/>
        <end position="816"/>
    </location>
</feature>
<sequence length="1065" mass="118563">MTATLVNNAPIPPAPSVSAVPSPSTSTSTLPPSAKKKNTNFVNLHEPGVVIPPKLNSIYSRLNYEKPKVETQKVVKTIKQSTIVKNTTLDENLILLDNVIMQSNMDSDVFHPGDPSFLLKYDSLKYEVKNPNPSLLFNKPIKTNFDKALNMTISFTNTLMLSVKPEDKEDGKKGGLTLMTNTPNTTPHTTHIVNGPVLTVQAPLVYLFLKTESPIYDSGSCRYGFMEDGKCYLVHRLREICLKMKRPQQQPTTIKMVARTKSASVRAKQLFEQEQALKRQMQEQEQNTEEDDGDGDENEKDESDNSSDNSSSLSSYSISSEGSLEEVCAKSLMVLNKQEDNNIAIVEITDDEKSSNGSGSSNGGVVENSKSNETTTSNCTNQNSTIISDNEQVLREPKVIEDDVLNTLVAMKHQQDQPQVQCTITNVASSQQDGSVSSLPEKRTIENVNERIQPCDDTTTREHSNMKNTEIGNTQHLNLSYNPNHAEARSTTDVSDNTTQQYSSSVDGQLQMHTTVTPSIHTTLKNSSLPQTQQQQLQPSLPQIYHHKDDHQYSYSTSTISTIVTTANASVTKSASTAYHQHQYTVNSSPSNKTTYPESHYLNSYGSSGGPIPTITTRHSPPQSPTIITNSIPPQQPSSSSSHYSGSSSSAFSSQVFSSPPRYDPSISNNTVPPASIHSTPPPPPQKVSSHIYDHGVYTKHYHQPPMVYHYHQPYLPPMSVPPPPHHHVPYMQPYMTNPMMSIPPHNQTSSYSSIPQQEQYYYQQQTSSSSKPPIQGSYPSSSTTTYVNSSPHHQPALSNQSSSSKSTSPQPLTPSHETLGNSSNNNQPKNSFFQDIIQIPKPMESTKRKREYLKDIVLDTAKLGQLEYETFVAEQQRRQEGAITPNKKSKLFNMDFMNTVDPNIMRDKIEITKRKEFYADPAPPRTEYLEILQGVRANAEYKFGDPLPDHVVKVTFGRYSETAKSASVRLSIYGRGLRDEPKKRKFIQAIANFELEVINGAAKVTFSDLAARHASHKFGKMLFLRFGLLCDGVEVSSVETEGFTTITLRGIQKRQQRQNKEVNQ</sequence>
<dbReference type="Proteomes" id="UP000006671">
    <property type="component" value="Unassembled WGS sequence"/>
</dbReference>
<feature type="region of interest" description="Disordered" evidence="1">
    <location>
        <begin position="348"/>
        <end position="390"/>
    </location>
</feature>